<sequence length="119" mass="13735">MEEIEPLVPSELRTKSHPCARFEDEFCCWRCSSPSSLFPLQRNGLTEPSLSPIPTNILKDCKALQNLSLHGNPISMDQFQQMEGFEEFEARRRKKFDKQIDSNVMISSKGLDEEVEEKQ</sequence>
<protein>
    <submittedName>
        <fullName evidence="1">Uncharacterized protein</fullName>
    </submittedName>
</protein>
<dbReference type="AlphaFoldDB" id="A0A7J6I7X6"/>
<organism evidence="1 2">
    <name type="scientific">Cannabis sativa</name>
    <name type="common">Hemp</name>
    <name type="synonym">Marijuana</name>
    <dbReference type="NCBI Taxonomy" id="3483"/>
    <lineage>
        <taxon>Eukaryota</taxon>
        <taxon>Viridiplantae</taxon>
        <taxon>Streptophyta</taxon>
        <taxon>Embryophyta</taxon>
        <taxon>Tracheophyta</taxon>
        <taxon>Spermatophyta</taxon>
        <taxon>Magnoliopsida</taxon>
        <taxon>eudicotyledons</taxon>
        <taxon>Gunneridae</taxon>
        <taxon>Pentapetalae</taxon>
        <taxon>rosids</taxon>
        <taxon>fabids</taxon>
        <taxon>Rosales</taxon>
        <taxon>Cannabaceae</taxon>
        <taxon>Cannabis</taxon>
    </lineage>
</organism>
<keyword evidence="2" id="KW-1185">Reference proteome</keyword>
<comment type="caution">
    <text evidence="1">The sequence shown here is derived from an EMBL/GenBank/DDBJ whole genome shotgun (WGS) entry which is preliminary data.</text>
</comment>
<reference evidence="1 2" key="1">
    <citation type="journal article" date="2020" name="bioRxiv">
        <title>Sequence and annotation of 42 cannabis genomes reveals extensive copy number variation in cannabinoid synthesis and pathogen resistance genes.</title>
        <authorList>
            <person name="Mckernan K.J."/>
            <person name="Helbert Y."/>
            <person name="Kane L.T."/>
            <person name="Ebling H."/>
            <person name="Zhang L."/>
            <person name="Liu B."/>
            <person name="Eaton Z."/>
            <person name="Mclaughlin S."/>
            <person name="Kingan S."/>
            <person name="Baybayan P."/>
            <person name="Concepcion G."/>
            <person name="Jordan M."/>
            <person name="Riva A."/>
            <person name="Barbazuk W."/>
            <person name="Harkins T."/>
        </authorList>
    </citation>
    <scope>NUCLEOTIDE SEQUENCE [LARGE SCALE GENOMIC DNA]</scope>
    <source>
        <strain evidence="2">cv. Jamaican Lion 4</strain>
        <tissue evidence="1">Leaf</tissue>
    </source>
</reference>
<dbReference type="Proteomes" id="UP000583929">
    <property type="component" value="Unassembled WGS sequence"/>
</dbReference>
<gene>
    <name evidence="1" type="ORF">G4B88_027899</name>
</gene>
<dbReference type="EMBL" id="JAATIQ010000005">
    <property type="protein sequence ID" value="KAF4403128.1"/>
    <property type="molecule type" value="Genomic_DNA"/>
</dbReference>
<name>A0A7J6I7X6_CANSA</name>
<evidence type="ECO:0000313" key="1">
    <source>
        <dbReference type="EMBL" id="KAF4403128.1"/>
    </source>
</evidence>
<evidence type="ECO:0000313" key="2">
    <source>
        <dbReference type="Proteomes" id="UP000583929"/>
    </source>
</evidence>
<accession>A0A7J6I7X6</accession>
<proteinExistence type="predicted"/>